<dbReference type="eggNOG" id="COG2976">
    <property type="taxonomic scope" value="Bacteria"/>
</dbReference>
<keyword evidence="2" id="KW-0472">Membrane</keyword>
<dbReference type="STRING" id="700015.Corgl_1197"/>
<accession>F2N8B7</accession>
<dbReference type="EMBL" id="CP002628">
    <property type="protein sequence ID" value="AEB07300.1"/>
    <property type="molecule type" value="Genomic_DNA"/>
</dbReference>
<reference evidence="4" key="1">
    <citation type="journal article" date="2013" name="Stand. Genomic Sci.">
        <title>Complete genome sequence of Coriobacterium glomerans type strain (PW2(T)) from the midgut of Pyrrhocoris apterus L. (red soldier bug).</title>
        <authorList>
            <person name="Stackebrandt E."/>
            <person name="Zeytun A."/>
            <person name="Lapidus A."/>
            <person name="Nolan M."/>
            <person name="Lucas S."/>
            <person name="Hammon N."/>
            <person name="Deshpande S."/>
            <person name="Cheng J.F."/>
            <person name="Tapia R."/>
            <person name="Goodwin L.A."/>
            <person name="Pitluck S."/>
            <person name="Liolios K."/>
            <person name="Pagani I."/>
            <person name="Ivanova N."/>
            <person name="Mavromatis K."/>
            <person name="Mikhailova N."/>
            <person name="Huntemann M."/>
            <person name="Pati A."/>
            <person name="Chen A."/>
            <person name="Palaniappan K."/>
            <person name="Chang Y.J."/>
            <person name="Land M."/>
            <person name="Hauser L."/>
            <person name="Rohde M."/>
            <person name="Pukall R."/>
            <person name="Goker M."/>
            <person name="Detter J.C."/>
            <person name="Woyke T."/>
            <person name="Bristow J."/>
            <person name="Eisen J.A."/>
            <person name="Markowitz V."/>
            <person name="Hugenholtz P."/>
            <person name="Kyrpides N.C."/>
            <person name="Klenk H.P."/>
        </authorList>
    </citation>
    <scope>NUCLEOTIDE SEQUENCE</scope>
    <source>
        <strain evidence="4">ATCC 49209 / DSM 20642 / JCM 10262 / PW2</strain>
    </source>
</reference>
<feature type="region of interest" description="Disordered" evidence="1">
    <location>
        <begin position="1"/>
        <end position="35"/>
    </location>
</feature>
<feature type="compositionally biased region" description="Polar residues" evidence="1">
    <location>
        <begin position="55"/>
        <end position="65"/>
    </location>
</feature>
<evidence type="ECO:0000256" key="1">
    <source>
        <dbReference type="SAM" id="MobiDB-lite"/>
    </source>
</evidence>
<feature type="compositionally biased region" description="Polar residues" evidence="1">
    <location>
        <begin position="73"/>
        <end position="88"/>
    </location>
</feature>
<feature type="transmembrane region" description="Helical" evidence="2">
    <location>
        <begin position="156"/>
        <end position="180"/>
    </location>
</feature>
<dbReference type="Pfam" id="PF13196">
    <property type="entry name" value="DUF4012"/>
    <property type="match status" value="1"/>
</dbReference>
<keyword evidence="2" id="KW-1133">Transmembrane helix</keyword>
<feature type="region of interest" description="Disordered" evidence="1">
    <location>
        <begin position="53"/>
        <end position="98"/>
    </location>
</feature>
<keyword evidence="2" id="KW-0812">Transmembrane</keyword>
<dbReference type="Proteomes" id="UP000006851">
    <property type="component" value="Chromosome"/>
</dbReference>
<gene>
    <name evidence="3" type="ordered locus">Corgl_1197</name>
</gene>
<organism evidence="3 4">
    <name type="scientific">Coriobacterium glomerans (strain ATCC 49209 / DSM 20642 / JCM 10262 / PW2)</name>
    <dbReference type="NCBI Taxonomy" id="700015"/>
    <lineage>
        <taxon>Bacteria</taxon>
        <taxon>Bacillati</taxon>
        <taxon>Actinomycetota</taxon>
        <taxon>Coriobacteriia</taxon>
        <taxon>Coriobacteriales</taxon>
        <taxon>Coriobacteriaceae</taxon>
        <taxon>Coriobacterium</taxon>
    </lineage>
</organism>
<feature type="compositionally biased region" description="Polar residues" evidence="1">
    <location>
        <begin position="17"/>
        <end position="34"/>
    </location>
</feature>
<dbReference type="HOGENOM" id="CLU_020572_0_0_11"/>
<evidence type="ECO:0000256" key="2">
    <source>
        <dbReference type="SAM" id="Phobius"/>
    </source>
</evidence>
<proteinExistence type="predicted"/>
<name>F2N8B7_CORGP</name>
<evidence type="ECO:0000313" key="3">
    <source>
        <dbReference type="EMBL" id="AEB07300.1"/>
    </source>
</evidence>
<dbReference type="InterPro" id="IPR025101">
    <property type="entry name" value="DUF4012"/>
</dbReference>
<protein>
    <recommendedName>
        <fullName evidence="5">DUF4012 domain-containing protein</fullName>
    </recommendedName>
</protein>
<dbReference type="KEGG" id="cgo:Corgl_1197"/>
<keyword evidence="4" id="KW-1185">Reference proteome</keyword>
<evidence type="ECO:0008006" key="5">
    <source>
        <dbReference type="Google" id="ProtNLM"/>
    </source>
</evidence>
<sequence length="735" mass="79683">MSIFSLGHAPRFDGTDASDSLSQAKSTLSPSSTEEFTRAYAEGSNNPQRIKRLNRNQNNLRSITNKGPVKATEQITGSTPATRRSYSPQLGIGSGRQQRTAVNTRIGRINSHQPHIHTWQNQVSPYRPCTWKTNVAAEKHGSSYSDSSWRKRRKRLITRIIGCLIVILLAFGGFCAIIVFRDAKDITAQSQNMIAEAKSIADKAKDKDSDGINSIASSLAAQISDLKSKTNGISWQVATLVPVIGQDIQSARTVVTEMDNLCQYALVPACDALAQMQSGNLIKDETIDLASLQSISSTLGQISPILQNSSKQLNSLPKAHIGKLNEAIGKIKDLLSGANSALDQVNDVAPLLPQMFGANAQPRTYLIVAQNNAELRSTGGFPGTIGTLTLSDGKIALGKFTEAHDLKWYDQPGFDVTDEERIIFGDRVGKVPADTDFIPDFSRASYLLSEMWKDQKGGRIDGVIAIDPVFLQRLLALTGGITASNGMVVDGDNAARVLMHDGYQKLPTKAKDLFFAEVAGLAFQKIMGNIGEVSKIKLSETILQAIKEHRFQAWMVNPDEQNAIVKMGCSGTLSADKAAPKLGVFVADDTSSKMSWYLSLKTEIGQASKNQDGSTTYSVKTTIKNNLKHKDATGVVKYITGGNVTKRDVTDMVNKVYFFAPSGGLISDLKQDGFSQQGLGPALANYMDHQVIYSTIQTLGDSVTTYTYKVTVTSDAAQPLDLETTPTAQDVAGWK</sequence>
<dbReference type="AlphaFoldDB" id="F2N8B7"/>
<evidence type="ECO:0000313" key="4">
    <source>
        <dbReference type="Proteomes" id="UP000006851"/>
    </source>
</evidence>